<feature type="binding site" evidence="8">
    <location>
        <begin position="46"/>
        <end position="51"/>
    </location>
    <ligand>
        <name>ATP</name>
        <dbReference type="ChEBI" id="CHEBI:30616"/>
    </ligand>
</feature>
<evidence type="ECO:0000256" key="8">
    <source>
        <dbReference type="HAMAP-Rule" id="MF_00336"/>
    </source>
</evidence>
<keyword evidence="3 8" id="KW-0479">Metal-binding</keyword>
<feature type="binding site" evidence="8">
    <location>
        <position position="88"/>
    </location>
    <ligand>
        <name>Mg(2+)</name>
        <dbReference type="ChEBI" id="CHEBI:18420"/>
    </ligand>
</feature>
<dbReference type="Pfam" id="PF13500">
    <property type="entry name" value="AAA_26"/>
    <property type="match status" value="1"/>
</dbReference>
<dbReference type="NCBIfam" id="TIGR00347">
    <property type="entry name" value="bioD"/>
    <property type="match status" value="1"/>
</dbReference>
<dbReference type="Gene3D" id="3.40.50.300">
    <property type="entry name" value="P-loop containing nucleotide triphosphate hydrolases"/>
    <property type="match status" value="1"/>
</dbReference>
<dbReference type="PANTHER" id="PTHR43210:SF5">
    <property type="entry name" value="DETHIOBIOTIN SYNTHETASE"/>
    <property type="match status" value="1"/>
</dbReference>
<keyword evidence="2 8" id="KW-0436">Ligase</keyword>
<comment type="similarity">
    <text evidence="8">Belongs to the dethiobiotin synthetase family.</text>
</comment>
<comment type="subcellular location">
    <subcellularLocation>
        <location evidence="8">Cytoplasm</location>
    </subcellularLocation>
</comment>
<gene>
    <name evidence="8 9" type="primary">bioD</name>
    <name evidence="9" type="ORF">SKTS_03020</name>
</gene>
<feature type="binding site" evidence="8">
    <location>
        <begin position="209"/>
        <end position="210"/>
    </location>
    <ligand>
        <name>ATP</name>
        <dbReference type="ChEBI" id="CHEBI:30616"/>
    </ligand>
</feature>
<evidence type="ECO:0000256" key="2">
    <source>
        <dbReference type="ARBA" id="ARBA00022598"/>
    </source>
</evidence>
<keyword evidence="7 8" id="KW-0460">Magnesium</keyword>
<dbReference type="FunFam" id="3.40.50.300:FF:000292">
    <property type="entry name" value="ATP-dependent dethiobiotin synthetase BioD"/>
    <property type="match status" value="1"/>
</dbReference>
<dbReference type="GO" id="GO:0005829">
    <property type="term" value="C:cytosol"/>
    <property type="evidence" value="ECO:0007669"/>
    <property type="project" value="TreeGrafter"/>
</dbReference>
<keyword evidence="5 8" id="KW-0093">Biotin biosynthesis</keyword>
<feature type="binding site" evidence="8">
    <location>
        <position position="50"/>
    </location>
    <ligand>
        <name>Mg(2+)</name>
        <dbReference type="ChEBI" id="CHEBI:18420"/>
    </ligand>
</feature>
<dbReference type="EC" id="6.3.3.3" evidence="8"/>
<accession>A0A6F8V8T6</accession>
<dbReference type="SUPFAM" id="SSF52540">
    <property type="entry name" value="P-loop containing nucleoside triphosphate hydrolases"/>
    <property type="match status" value="1"/>
</dbReference>
<comment type="pathway">
    <text evidence="8">Cofactor biosynthesis; biotin biosynthesis; biotin from 7,8-diaminononanoate: step 1/2.</text>
</comment>
<dbReference type="CDD" id="cd03109">
    <property type="entry name" value="DTBS"/>
    <property type="match status" value="1"/>
</dbReference>
<comment type="caution">
    <text evidence="8">Lacks conserved residue(s) required for the propagation of feature annotation.</text>
</comment>
<dbReference type="PANTHER" id="PTHR43210">
    <property type="entry name" value="DETHIOBIOTIN SYNTHETASE"/>
    <property type="match status" value="1"/>
</dbReference>
<dbReference type="GO" id="GO:0042803">
    <property type="term" value="F:protein homodimerization activity"/>
    <property type="evidence" value="ECO:0007669"/>
    <property type="project" value="UniProtKB-ARBA"/>
</dbReference>
<dbReference type="Proteomes" id="UP000502260">
    <property type="component" value="Chromosome"/>
</dbReference>
<organism evidence="9 10">
    <name type="scientific">Sulfurimicrobium lacus</name>
    <dbReference type="NCBI Taxonomy" id="2715678"/>
    <lineage>
        <taxon>Bacteria</taxon>
        <taxon>Pseudomonadati</taxon>
        <taxon>Pseudomonadota</taxon>
        <taxon>Betaproteobacteria</taxon>
        <taxon>Nitrosomonadales</taxon>
        <taxon>Sulfuricellaceae</taxon>
        <taxon>Sulfurimicrobium</taxon>
    </lineage>
</organism>
<comment type="function">
    <text evidence="8">Catalyzes a mechanistically unusual reaction, the ATP-dependent insertion of CO2 between the N7 and N8 nitrogen atoms of 7,8-diaminopelargonic acid (DAPA, also called 7,8-diammoniononanoate) to form a ureido ring.</text>
</comment>
<keyword evidence="1 8" id="KW-0963">Cytoplasm</keyword>
<sequence>MENIADSSPLTPHPSYTNFHATRRVESRNPAQAGPKGLFVTGTDTGVGKTLISCALLHAFTAAGNSTVGMKPVAAGCVPGQGGLHCEDVESLQRASSVRAPRELVNPYAFAPPVAPHVAAAEAGVTIDLKHIRHAYLALAELADKVVVEGVGGFRVPLDEFSDTADLAQLLDLPIVLVVGMRLGCLSHAMLTVEAIAARGLTLAGWVANRIEPDMERFDANLEALRQRIVAPLLGVVAFAPQPDAVRVARGLLLPLLSQP</sequence>
<feature type="binding site" evidence="8">
    <location>
        <position position="149"/>
    </location>
    <ligand>
        <name>Mg(2+)</name>
        <dbReference type="ChEBI" id="CHEBI:18420"/>
    </ligand>
</feature>
<protein>
    <recommendedName>
        <fullName evidence="8">ATP-dependent dethiobiotin synthetase BioD</fullName>
        <ecNumber evidence="8">6.3.3.3</ecNumber>
    </recommendedName>
    <alternativeName>
        <fullName evidence="8">DTB synthetase</fullName>
        <shortName evidence="8">DTBS</shortName>
    </alternativeName>
    <alternativeName>
        <fullName evidence="8">Dethiobiotin synthase</fullName>
    </alternativeName>
</protein>
<keyword evidence="4 8" id="KW-0547">Nucleotide-binding</keyword>
<keyword evidence="6 8" id="KW-0067">ATP-binding</keyword>
<feature type="binding site" evidence="8">
    <location>
        <position position="88"/>
    </location>
    <ligand>
        <name>ATP</name>
        <dbReference type="ChEBI" id="CHEBI:30616"/>
    </ligand>
</feature>
<feature type="active site" evidence="8">
    <location>
        <position position="71"/>
    </location>
</feature>
<keyword evidence="10" id="KW-1185">Reference proteome</keyword>
<dbReference type="InterPro" id="IPR004472">
    <property type="entry name" value="DTB_synth_BioD"/>
</dbReference>
<evidence type="ECO:0000313" key="9">
    <source>
        <dbReference type="EMBL" id="BCB25416.1"/>
    </source>
</evidence>
<comment type="subunit">
    <text evidence="8">Homodimer.</text>
</comment>
<dbReference type="KEGG" id="slac:SKTS_03020"/>
<dbReference type="HAMAP" id="MF_00336">
    <property type="entry name" value="BioD"/>
    <property type="match status" value="1"/>
</dbReference>
<evidence type="ECO:0000256" key="4">
    <source>
        <dbReference type="ARBA" id="ARBA00022741"/>
    </source>
</evidence>
<dbReference type="GO" id="GO:0005524">
    <property type="term" value="F:ATP binding"/>
    <property type="evidence" value="ECO:0007669"/>
    <property type="project" value="UniProtKB-UniRule"/>
</dbReference>
<comment type="catalytic activity">
    <reaction evidence="8">
        <text>(7R,8S)-7,8-diammoniononanoate + CO2 + ATP = (4R,5S)-dethiobiotin + ADP + phosphate + 3 H(+)</text>
        <dbReference type="Rhea" id="RHEA:15805"/>
        <dbReference type="ChEBI" id="CHEBI:15378"/>
        <dbReference type="ChEBI" id="CHEBI:16526"/>
        <dbReference type="ChEBI" id="CHEBI:30616"/>
        <dbReference type="ChEBI" id="CHEBI:43474"/>
        <dbReference type="ChEBI" id="CHEBI:149469"/>
        <dbReference type="ChEBI" id="CHEBI:149473"/>
        <dbReference type="ChEBI" id="CHEBI:456216"/>
        <dbReference type="EC" id="6.3.3.3"/>
    </reaction>
</comment>
<dbReference type="GO" id="GO:0004141">
    <property type="term" value="F:dethiobiotin synthase activity"/>
    <property type="evidence" value="ECO:0007669"/>
    <property type="project" value="UniProtKB-UniRule"/>
</dbReference>
<dbReference type="GO" id="GO:0000287">
    <property type="term" value="F:magnesium ion binding"/>
    <property type="evidence" value="ECO:0007669"/>
    <property type="project" value="UniProtKB-UniRule"/>
</dbReference>
<name>A0A6F8V8T6_9PROT</name>
<feature type="binding site" evidence="8">
    <location>
        <begin position="149"/>
        <end position="152"/>
    </location>
    <ligand>
        <name>ATP</name>
        <dbReference type="ChEBI" id="CHEBI:30616"/>
    </ligand>
</feature>
<comment type="cofactor">
    <cofactor evidence="8">
        <name>Mg(2+)</name>
        <dbReference type="ChEBI" id="CHEBI:18420"/>
    </cofactor>
</comment>
<evidence type="ECO:0000313" key="10">
    <source>
        <dbReference type="Proteomes" id="UP000502260"/>
    </source>
</evidence>
<reference evidence="10" key="1">
    <citation type="submission" date="2020-03" db="EMBL/GenBank/DDBJ databases">
        <title>Complete genome sequence of sulfur-oxidizing bacterium skT11.</title>
        <authorList>
            <person name="Kanda M."/>
            <person name="Kojima H."/>
            <person name="Fukui M."/>
        </authorList>
    </citation>
    <scope>NUCLEOTIDE SEQUENCE [LARGE SCALE GENOMIC DNA]</scope>
    <source>
        <strain evidence="10">skT11</strain>
    </source>
</reference>
<evidence type="ECO:0000256" key="6">
    <source>
        <dbReference type="ARBA" id="ARBA00022840"/>
    </source>
</evidence>
<evidence type="ECO:0000256" key="7">
    <source>
        <dbReference type="ARBA" id="ARBA00022842"/>
    </source>
</evidence>
<dbReference type="InterPro" id="IPR027417">
    <property type="entry name" value="P-loop_NTPase"/>
</dbReference>
<dbReference type="AlphaFoldDB" id="A0A6F8V8T6"/>
<evidence type="ECO:0000256" key="5">
    <source>
        <dbReference type="ARBA" id="ARBA00022756"/>
    </source>
</evidence>
<dbReference type="UniPathway" id="UPA00078">
    <property type="reaction ID" value="UER00161"/>
</dbReference>
<evidence type="ECO:0000256" key="3">
    <source>
        <dbReference type="ARBA" id="ARBA00022723"/>
    </source>
</evidence>
<proteinExistence type="inferred from homology"/>
<evidence type="ECO:0000256" key="1">
    <source>
        <dbReference type="ARBA" id="ARBA00022490"/>
    </source>
</evidence>
<dbReference type="GO" id="GO:0009102">
    <property type="term" value="P:biotin biosynthetic process"/>
    <property type="evidence" value="ECO:0007669"/>
    <property type="project" value="UniProtKB-UniRule"/>
</dbReference>
<dbReference type="EMBL" id="AP022853">
    <property type="protein sequence ID" value="BCB25416.1"/>
    <property type="molecule type" value="Genomic_DNA"/>
</dbReference>